<dbReference type="InterPro" id="IPR006145">
    <property type="entry name" value="PsdUridine_synth_RsuA/RluA"/>
</dbReference>
<proteinExistence type="inferred from homology"/>
<dbReference type="KEGG" id="eff:skT53_13970"/>
<dbReference type="InterPro" id="IPR020103">
    <property type="entry name" value="PsdUridine_synth_cat_dom_sf"/>
</dbReference>
<comment type="similarity">
    <text evidence="2 5">Belongs to the pseudouridine synthase RluA family.</text>
</comment>
<dbReference type="InterPro" id="IPR006224">
    <property type="entry name" value="PsdUridine_synth_RluA-like_CS"/>
</dbReference>
<dbReference type="Pfam" id="PF00849">
    <property type="entry name" value="PseudoU_synth_2"/>
    <property type="match status" value="1"/>
</dbReference>
<dbReference type="FunFam" id="3.30.2350.10:FF:000005">
    <property type="entry name" value="Pseudouridine synthase"/>
    <property type="match status" value="1"/>
</dbReference>
<dbReference type="GO" id="GO:0003723">
    <property type="term" value="F:RNA binding"/>
    <property type="evidence" value="ECO:0007669"/>
    <property type="project" value="InterPro"/>
</dbReference>
<dbReference type="GO" id="GO:0140098">
    <property type="term" value="F:catalytic activity, acting on RNA"/>
    <property type="evidence" value="ECO:0007669"/>
    <property type="project" value="UniProtKB-ARBA"/>
</dbReference>
<sequence length="301" mass="34137">MKPKNSWIEYTIPDDWEGATLQDVLTGPMQISRRMIQKLTRSKGILYNGKPTFLKRQVKKGHFVKVAAESGNRQTIVPQEIPFDILFEDEHLLVVNKPAGINVHPVQPGQTGTLANGIAWHWQQHGIRIPVRPVHRLDRDTSGILLVGKSAFAHQHLDRQLRQRELKRVYLALAEGDFQEETGTLQFPIGKDPNNPAKRKVRPDGDPAVTHFQVVERFGTVSLLRLQLETGRTHQIRVHLAHYGHPVLGDRQYGRPSPLIRRQALHASDISFVHPMTGENMAFCASLPEDMQAAIQRMQET</sequence>
<dbReference type="CDD" id="cd00165">
    <property type="entry name" value="S4"/>
    <property type="match status" value="1"/>
</dbReference>
<evidence type="ECO:0000256" key="5">
    <source>
        <dbReference type="RuleBase" id="RU362028"/>
    </source>
</evidence>
<dbReference type="EMBL" id="AP023366">
    <property type="protein sequence ID" value="BCJ86412.1"/>
    <property type="molecule type" value="Genomic_DNA"/>
</dbReference>
<comment type="catalytic activity">
    <reaction evidence="1 5">
        <text>a uridine in RNA = a pseudouridine in RNA</text>
        <dbReference type="Rhea" id="RHEA:48348"/>
        <dbReference type="Rhea" id="RHEA-COMP:12068"/>
        <dbReference type="Rhea" id="RHEA-COMP:12069"/>
        <dbReference type="ChEBI" id="CHEBI:65314"/>
        <dbReference type="ChEBI" id="CHEBI:65315"/>
    </reaction>
</comment>
<gene>
    <name evidence="7" type="primary">yhcT</name>
    <name evidence="7" type="ORF">skT53_13970</name>
</gene>
<feature type="domain" description="Pseudouridine synthase RsuA/RluA-like" evidence="6">
    <location>
        <begin position="91"/>
        <end position="242"/>
    </location>
</feature>
<dbReference type="GO" id="GO:0009982">
    <property type="term" value="F:pseudouridine synthase activity"/>
    <property type="evidence" value="ECO:0007669"/>
    <property type="project" value="InterPro"/>
</dbReference>
<reference evidence="7 8" key="1">
    <citation type="submission" date="2020-08" db="EMBL/GenBank/DDBJ databases">
        <title>Complete Genome Sequence of Effusibacillus dendaii Strain skT53, Isolated from Farmland soil.</title>
        <authorList>
            <person name="Konishi T."/>
            <person name="Kawasaki H."/>
        </authorList>
    </citation>
    <scope>NUCLEOTIDE SEQUENCE [LARGE SCALE GENOMIC DNA]</scope>
    <source>
        <strain evidence="8">skT53</strain>
    </source>
</reference>
<organism evidence="7 8">
    <name type="scientific">Effusibacillus dendaii</name>
    <dbReference type="NCBI Taxonomy" id="2743772"/>
    <lineage>
        <taxon>Bacteria</taxon>
        <taxon>Bacillati</taxon>
        <taxon>Bacillota</taxon>
        <taxon>Bacilli</taxon>
        <taxon>Bacillales</taxon>
        <taxon>Alicyclobacillaceae</taxon>
        <taxon>Effusibacillus</taxon>
    </lineage>
</organism>
<dbReference type="Proteomes" id="UP000593802">
    <property type="component" value="Chromosome"/>
</dbReference>
<comment type="function">
    <text evidence="5">Responsible for synthesis of pseudouridine from uracil.</text>
</comment>
<name>A0A7I8DAN2_9BACL</name>
<evidence type="ECO:0000256" key="2">
    <source>
        <dbReference type="ARBA" id="ARBA00010876"/>
    </source>
</evidence>
<evidence type="ECO:0000256" key="3">
    <source>
        <dbReference type="ARBA" id="ARBA00023235"/>
    </source>
</evidence>
<dbReference type="InterPro" id="IPR006225">
    <property type="entry name" value="PsdUridine_synth_RluC/D"/>
</dbReference>
<dbReference type="EC" id="5.4.99.-" evidence="5"/>
<keyword evidence="8" id="KW-1185">Reference proteome</keyword>
<dbReference type="Gene3D" id="3.30.2350.10">
    <property type="entry name" value="Pseudouridine synthase"/>
    <property type="match status" value="1"/>
</dbReference>
<dbReference type="RefSeq" id="WP_200760419.1">
    <property type="nucleotide sequence ID" value="NZ_AP023366.1"/>
</dbReference>
<feature type="active site" evidence="4">
    <location>
        <position position="138"/>
    </location>
</feature>
<dbReference type="PROSITE" id="PS01129">
    <property type="entry name" value="PSI_RLU"/>
    <property type="match status" value="1"/>
</dbReference>
<dbReference type="SUPFAM" id="SSF55120">
    <property type="entry name" value="Pseudouridine synthase"/>
    <property type="match status" value="1"/>
</dbReference>
<evidence type="ECO:0000313" key="7">
    <source>
        <dbReference type="EMBL" id="BCJ86412.1"/>
    </source>
</evidence>
<dbReference type="InterPro" id="IPR050188">
    <property type="entry name" value="RluA_PseudoU_synthase"/>
</dbReference>
<dbReference type="NCBIfam" id="TIGR00005">
    <property type="entry name" value="rluA_subfam"/>
    <property type="match status" value="1"/>
</dbReference>
<dbReference type="AlphaFoldDB" id="A0A7I8DAN2"/>
<evidence type="ECO:0000313" key="8">
    <source>
        <dbReference type="Proteomes" id="UP000593802"/>
    </source>
</evidence>
<accession>A0A7I8DAN2</accession>
<dbReference type="GO" id="GO:0000455">
    <property type="term" value="P:enzyme-directed rRNA pseudouridine synthesis"/>
    <property type="evidence" value="ECO:0007669"/>
    <property type="project" value="TreeGrafter"/>
</dbReference>
<evidence type="ECO:0000256" key="4">
    <source>
        <dbReference type="PIRSR" id="PIRSR606225-1"/>
    </source>
</evidence>
<dbReference type="PANTHER" id="PTHR21600:SF44">
    <property type="entry name" value="RIBOSOMAL LARGE SUBUNIT PSEUDOURIDINE SYNTHASE D"/>
    <property type="match status" value="1"/>
</dbReference>
<evidence type="ECO:0000256" key="1">
    <source>
        <dbReference type="ARBA" id="ARBA00000073"/>
    </source>
</evidence>
<keyword evidence="3 5" id="KW-0413">Isomerase</keyword>
<dbReference type="CDD" id="cd02869">
    <property type="entry name" value="PseudoU_synth_RluA_like"/>
    <property type="match status" value="1"/>
</dbReference>
<dbReference type="PANTHER" id="PTHR21600">
    <property type="entry name" value="MITOCHONDRIAL RNA PSEUDOURIDINE SYNTHASE"/>
    <property type="match status" value="1"/>
</dbReference>
<protein>
    <recommendedName>
        <fullName evidence="5">Pseudouridine synthase</fullName>
        <ecNumber evidence="5">5.4.99.-</ecNumber>
    </recommendedName>
</protein>
<evidence type="ECO:0000259" key="6">
    <source>
        <dbReference type="Pfam" id="PF00849"/>
    </source>
</evidence>